<reference evidence="4 5" key="1">
    <citation type="submission" date="2014-02" db="EMBL/GenBank/DDBJ databases">
        <title>Comparative genomics and transcriptomics to identify genetic mechanisms underlying the emergence of carbapenem resistant Acinetobacter baumannii (CRAb).</title>
        <authorList>
            <person name="Harris A.D."/>
            <person name="Johnson K.J."/>
            <person name="George J."/>
            <person name="Shefchek K."/>
            <person name="Daugherty S.C."/>
            <person name="Parankush S."/>
            <person name="Sadzewicz L."/>
            <person name="Tallon L."/>
            <person name="Sengamalay N."/>
            <person name="Hazen T.H."/>
            <person name="Rasko D.A."/>
        </authorList>
    </citation>
    <scope>NUCLEOTIDE SEQUENCE [LARGE SCALE GENOMIC DNA]</scope>
    <source>
        <strain evidence="4 5">1295743</strain>
    </source>
</reference>
<dbReference type="RefSeq" id="WP_001194840.1">
    <property type="nucleotide sequence ID" value="NZ_JEWH01000020.1"/>
</dbReference>
<gene>
    <name evidence="4" type="ORF">J512_1906</name>
</gene>
<name>A0A009HS38_ACIB9</name>
<dbReference type="Gene3D" id="3.30.2020.30">
    <property type="match status" value="1"/>
</dbReference>
<evidence type="ECO:0000256" key="1">
    <source>
        <dbReference type="ARBA" id="ARBA00022723"/>
    </source>
</evidence>
<comment type="caution">
    <text evidence="4">The sequence shown here is derived from an EMBL/GenBank/DDBJ whole genome shotgun (WGS) entry which is preliminary data.</text>
</comment>
<dbReference type="AlphaFoldDB" id="A0A009HS38"/>
<sequence length="93" mass="10690">MQTRPDIRVDTINKQVHFIWTDGSSVCLSHQSLREICPCGFCRAKRIKQIKIEHQNVEVTAMFDQGYGAQICFSDGHDKGIFPWAFLKEFAKS</sequence>
<feature type="domain" description="Gamma-butyrobetaine hydroxylase-like N-terminal" evidence="3">
    <location>
        <begin position="8"/>
        <end position="87"/>
    </location>
</feature>
<dbReference type="InterPro" id="IPR010376">
    <property type="entry name" value="GBBH-like_N"/>
</dbReference>
<protein>
    <recommendedName>
        <fullName evidence="3">Gamma-butyrobetaine hydroxylase-like N-terminal domain-containing protein</fullName>
    </recommendedName>
</protein>
<dbReference type="PANTHER" id="PTHR35303">
    <property type="entry name" value="OS02G0197800 PROTEIN"/>
    <property type="match status" value="1"/>
</dbReference>
<proteinExistence type="predicted"/>
<dbReference type="Pfam" id="PF06155">
    <property type="entry name" value="GBBH-like_N"/>
    <property type="match status" value="1"/>
</dbReference>
<dbReference type="InterPro" id="IPR038492">
    <property type="entry name" value="GBBH-like_N_sf"/>
</dbReference>
<dbReference type="PATRIC" id="fig|1310613.3.peg.1828"/>
<dbReference type="Proteomes" id="UP000020595">
    <property type="component" value="Unassembled WGS sequence"/>
</dbReference>
<keyword evidence="1" id="KW-0479">Metal-binding</keyword>
<evidence type="ECO:0000256" key="2">
    <source>
        <dbReference type="ARBA" id="ARBA00023004"/>
    </source>
</evidence>
<accession>A0A009HS38</accession>
<organism evidence="4 5">
    <name type="scientific">Acinetobacter baumannii (strain 1295743)</name>
    <dbReference type="NCBI Taxonomy" id="1310613"/>
    <lineage>
        <taxon>Bacteria</taxon>
        <taxon>Pseudomonadati</taxon>
        <taxon>Pseudomonadota</taxon>
        <taxon>Gammaproteobacteria</taxon>
        <taxon>Moraxellales</taxon>
        <taxon>Moraxellaceae</taxon>
        <taxon>Acinetobacter</taxon>
        <taxon>Acinetobacter calcoaceticus/baumannii complex</taxon>
    </lineage>
</organism>
<evidence type="ECO:0000259" key="3">
    <source>
        <dbReference type="Pfam" id="PF06155"/>
    </source>
</evidence>
<dbReference type="EMBL" id="JEWH01000020">
    <property type="protein sequence ID" value="EXB05825.1"/>
    <property type="molecule type" value="Genomic_DNA"/>
</dbReference>
<keyword evidence="2" id="KW-0408">Iron</keyword>
<evidence type="ECO:0000313" key="4">
    <source>
        <dbReference type="EMBL" id="EXB05825.1"/>
    </source>
</evidence>
<evidence type="ECO:0000313" key="5">
    <source>
        <dbReference type="Proteomes" id="UP000020595"/>
    </source>
</evidence>
<dbReference type="GO" id="GO:0046872">
    <property type="term" value="F:metal ion binding"/>
    <property type="evidence" value="ECO:0007669"/>
    <property type="project" value="UniProtKB-KW"/>
</dbReference>